<gene>
    <name evidence="1" type="ORF">M7I_0093</name>
</gene>
<keyword evidence="2" id="KW-1185">Reference proteome</keyword>
<sequence>MVVLHTSDGDIEVRLVKLDSDTESFEEYGYVDELDFDIDSDEAINTEDNISDDLNDAQLGSLKVTIVRLGKLRETGAILSSHVSVPDMTKRRDDTGQVNYNKRGVTHDIRLTVAHKISLAGEEANTEEIRRQILHEGVRPNKWRKWSQLMARERPILYKELQVKIALNLDINEKLNSTTAQKMDRQTGSDLITFRFRTRATNLKV</sequence>
<comment type="caution">
    <text evidence="1">The sequence shown here is derived from an EMBL/GenBank/DDBJ whole genome shotgun (WGS) entry which is preliminary data.</text>
</comment>
<accession>H0ECF6</accession>
<proteinExistence type="predicted"/>
<evidence type="ECO:0000313" key="1">
    <source>
        <dbReference type="EMBL" id="EHL03809.1"/>
    </source>
</evidence>
<dbReference type="HOGENOM" id="CLU_1337618_0_0_1"/>
<reference evidence="1 2" key="1">
    <citation type="journal article" date="2012" name="Eukaryot. Cell">
        <title>Genome sequence of the fungus Glarea lozoyensis: the first genome sequence of a species from the Helotiaceae family.</title>
        <authorList>
            <person name="Youssar L."/>
            <person name="Gruening B.A."/>
            <person name="Erxleben A."/>
            <person name="Guenther S."/>
            <person name="Huettel W."/>
        </authorList>
    </citation>
    <scope>NUCLEOTIDE SEQUENCE [LARGE SCALE GENOMIC DNA]</scope>
    <source>
        <strain evidence="2">ATCC 74030 / MF5533</strain>
    </source>
</reference>
<name>H0ECF6_GLAL7</name>
<evidence type="ECO:0000313" key="2">
    <source>
        <dbReference type="Proteomes" id="UP000005446"/>
    </source>
</evidence>
<organism evidence="1 2">
    <name type="scientific">Glarea lozoyensis (strain ATCC 74030 / MF5533)</name>
    <dbReference type="NCBI Taxonomy" id="1104152"/>
    <lineage>
        <taxon>Eukaryota</taxon>
        <taxon>Fungi</taxon>
        <taxon>Dikarya</taxon>
        <taxon>Ascomycota</taxon>
        <taxon>Pezizomycotina</taxon>
        <taxon>Leotiomycetes</taxon>
        <taxon>Helotiales</taxon>
        <taxon>Helotiaceae</taxon>
        <taxon>Glarea</taxon>
    </lineage>
</organism>
<protein>
    <submittedName>
        <fullName evidence="1">Uncharacterized protein</fullName>
    </submittedName>
</protein>
<dbReference type="InParanoid" id="H0ECF6"/>
<dbReference type="OrthoDB" id="9983368at2759"/>
<dbReference type="AlphaFoldDB" id="H0ECF6"/>
<dbReference type="Proteomes" id="UP000005446">
    <property type="component" value="Unassembled WGS sequence"/>
</dbReference>
<dbReference type="EMBL" id="AGUE01000002">
    <property type="protein sequence ID" value="EHL03809.1"/>
    <property type="molecule type" value="Genomic_DNA"/>
</dbReference>